<dbReference type="AlphaFoldDB" id="Q4C1D9"/>
<dbReference type="NCBIfam" id="TIGR00382">
    <property type="entry name" value="clpX"/>
    <property type="match status" value="1"/>
</dbReference>
<dbReference type="SMART" id="SM00994">
    <property type="entry name" value="zf-C4_ClpX"/>
    <property type="match status" value="1"/>
</dbReference>
<feature type="compositionally biased region" description="Polar residues" evidence="8">
    <location>
        <begin position="52"/>
        <end position="63"/>
    </location>
</feature>
<accession>Q4C1D9</accession>
<feature type="binding site" evidence="6">
    <location>
        <begin position="141"/>
        <end position="148"/>
    </location>
    <ligand>
        <name>ATP</name>
        <dbReference type="ChEBI" id="CHEBI:30616"/>
    </ligand>
</feature>
<evidence type="ECO:0000313" key="11">
    <source>
        <dbReference type="Proteomes" id="UP000003922"/>
    </source>
</evidence>
<organism evidence="10 11">
    <name type="scientific">Crocosphaera watsonii WH 8501</name>
    <dbReference type="NCBI Taxonomy" id="165597"/>
    <lineage>
        <taxon>Bacteria</taxon>
        <taxon>Bacillati</taxon>
        <taxon>Cyanobacteriota</taxon>
        <taxon>Cyanophyceae</taxon>
        <taxon>Oscillatoriophycideae</taxon>
        <taxon>Chroococcales</taxon>
        <taxon>Aphanothecaceae</taxon>
        <taxon>Crocosphaera</taxon>
    </lineage>
</organism>
<dbReference type="InterPro" id="IPR003593">
    <property type="entry name" value="AAA+_ATPase"/>
</dbReference>
<keyword evidence="11" id="KW-1185">Reference proteome</keyword>
<evidence type="ECO:0000256" key="1">
    <source>
        <dbReference type="ARBA" id="ARBA00022723"/>
    </source>
</evidence>
<dbReference type="GO" id="GO:0008270">
    <property type="term" value="F:zinc ion binding"/>
    <property type="evidence" value="ECO:0007669"/>
    <property type="project" value="UniProtKB-UniRule"/>
</dbReference>
<keyword evidence="3 6" id="KW-0862">Zinc</keyword>
<feature type="binding site" evidence="6 7">
    <location>
        <position position="13"/>
    </location>
    <ligand>
        <name>Zn(2+)</name>
        <dbReference type="ChEBI" id="CHEBI:29105"/>
    </ligand>
</feature>
<evidence type="ECO:0000256" key="5">
    <source>
        <dbReference type="ARBA" id="ARBA00023186"/>
    </source>
</evidence>
<dbReference type="RefSeq" id="WP_007306332.1">
    <property type="nucleotide sequence ID" value="NZ_AADV02000044.1"/>
</dbReference>
<reference evidence="10" key="2">
    <citation type="submission" date="2005-06" db="EMBL/GenBank/DDBJ databases">
        <title>Sequencing of the draft genome and assembly of Crocosphaera watsonii WH 8501.</title>
        <authorList>
            <consortium name="US DOE Joint Genome Institute (JGI-PGF)"/>
            <person name="Copeland A."/>
            <person name="Lucas S."/>
            <person name="Lapidus A."/>
            <person name="Barry K."/>
            <person name="Detter C."/>
            <person name="Glavina T."/>
            <person name="Hammon N."/>
            <person name="Israni S."/>
            <person name="Pitluck S."/>
            <person name="Richardson P."/>
        </authorList>
    </citation>
    <scope>NUCLEOTIDE SEQUENCE [LARGE SCALE GENOMIC DNA]</scope>
    <source>
        <strain evidence="10">WH 8501</strain>
    </source>
</reference>
<feature type="binding site" evidence="6 7">
    <location>
        <position position="35"/>
    </location>
    <ligand>
        <name>Zn(2+)</name>
        <dbReference type="ChEBI" id="CHEBI:29105"/>
    </ligand>
</feature>
<dbReference type="FunFam" id="3.40.50.300:FF:000005">
    <property type="entry name" value="ATP-dependent Clp protease ATP-binding subunit ClpX"/>
    <property type="match status" value="1"/>
</dbReference>
<dbReference type="GeneID" id="88768008"/>
<evidence type="ECO:0000256" key="8">
    <source>
        <dbReference type="SAM" id="MobiDB-lite"/>
    </source>
</evidence>
<dbReference type="CDD" id="cd19497">
    <property type="entry name" value="RecA-like_ClpX"/>
    <property type="match status" value="1"/>
</dbReference>
<comment type="subunit">
    <text evidence="6">Component of the ClpX-ClpP complex. Forms a hexameric ring that, in the presence of ATP, binds to fourteen ClpP subunits assembled into a disk-like structure with a central cavity, resembling the structure of eukaryotic proteasomes.</text>
</comment>
<evidence type="ECO:0000256" key="3">
    <source>
        <dbReference type="ARBA" id="ARBA00022833"/>
    </source>
</evidence>
<keyword evidence="4 6" id="KW-0067">ATP-binding</keyword>
<name>Q4C1D9_CROWT</name>
<dbReference type="Gene3D" id="6.20.220.10">
    <property type="entry name" value="ClpX chaperone, C4-type zinc finger domain"/>
    <property type="match status" value="1"/>
</dbReference>
<reference evidence="10" key="3">
    <citation type="submission" date="2016-12" db="EMBL/GenBank/DDBJ databases">
        <title>Annotation of the draft genome assembly of Crocosphaera watsonii WH 8501.</title>
        <authorList>
            <consortium name="US DOE Joint Genome Institute (JGI-ORNL)"/>
            <person name="Larimer F."/>
            <person name="Land M."/>
        </authorList>
    </citation>
    <scope>NUCLEOTIDE SEQUENCE</scope>
    <source>
        <strain evidence="10">WH 8501</strain>
    </source>
</reference>
<dbReference type="InterPro" id="IPR019489">
    <property type="entry name" value="Clp_ATPase_C"/>
</dbReference>
<evidence type="ECO:0000259" key="9">
    <source>
        <dbReference type="PROSITE" id="PS51902"/>
    </source>
</evidence>
<dbReference type="FunFam" id="1.10.8.60:FF:000002">
    <property type="entry name" value="ATP-dependent Clp protease ATP-binding subunit ClpX"/>
    <property type="match status" value="1"/>
</dbReference>
<dbReference type="GO" id="GO:0051603">
    <property type="term" value="P:proteolysis involved in protein catabolic process"/>
    <property type="evidence" value="ECO:0007669"/>
    <property type="project" value="TreeGrafter"/>
</dbReference>
<dbReference type="GO" id="GO:0016887">
    <property type="term" value="F:ATP hydrolysis activity"/>
    <property type="evidence" value="ECO:0007669"/>
    <property type="project" value="InterPro"/>
</dbReference>
<dbReference type="GO" id="GO:0005524">
    <property type="term" value="F:ATP binding"/>
    <property type="evidence" value="ECO:0007669"/>
    <property type="project" value="UniProtKB-UniRule"/>
</dbReference>
<dbReference type="Gene3D" id="3.40.50.300">
    <property type="entry name" value="P-loop containing nucleotide triphosphate hydrolases"/>
    <property type="match status" value="1"/>
</dbReference>
<dbReference type="KEGG" id="cwa:CwatDRAFT_2952"/>
<dbReference type="Pfam" id="PF07724">
    <property type="entry name" value="AAA_2"/>
    <property type="match status" value="1"/>
</dbReference>
<dbReference type="InterPro" id="IPR046425">
    <property type="entry name" value="ClpX_bact"/>
</dbReference>
<dbReference type="Pfam" id="PF06689">
    <property type="entry name" value="zf-C4_ClpX"/>
    <property type="match status" value="1"/>
</dbReference>
<sequence>MSKYDSHLKCSFCGKSQEQVRKLIAGPGVYICDECVELCNEILDEELMGTSGEMNPSNPADSQTPKRRAAKNGGSLKELPKPMEIKDYLDEYVIGQDEAKKVLSVAVYNHYKRLSLVQGKKGEQDQDNIELQKSNILLMGPTGSGKTLLAQTLAQILEVPFAVADATTLTEAGYVGEDVENILLRLLQVADLDVEEAQRGIIYIDEIDKIARKSENPSITRDVSGEGVQQALLKMLEGTVANVPPQGGRKHPYQDCIQIDTSNILFICGGAFVGLDRVIEQRIGKKSMGFVRPGEGQSKEERTADLMQRVEPDDLVKFGMIPEFVGRIPVMAALNPLTEETLIAILTKPRNALVKQYQKLLNMDNVELEFSPEAVKAIAQEAYRRKTGARALRGIVEELMLDVMYELPSRKDVQKCMITGEMVEKRSTSELLVHPSSLATPESA</sequence>
<evidence type="ECO:0000256" key="7">
    <source>
        <dbReference type="PROSITE-ProRule" id="PRU01250"/>
    </source>
</evidence>
<keyword evidence="5 6" id="KW-0143">Chaperone</keyword>
<dbReference type="GO" id="GO:0046983">
    <property type="term" value="F:protein dimerization activity"/>
    <property type="evidence" value="ECO:0007669"/>
    <property type="project" value="UniProtKB-UniRule"/>
</dbReference>
<dbReference type="InterPro" id="IPR027417">
    <property type="entry name" value="P-loop_NTPase"/>
</dbReference>
<reference evidence="10" key="1">
    <citation type="submission" date="2004-02" db="EMBL/GenBank/DDBJ databases">
        <authorList>
            <consortium name="DOE Joint Genome Institute"/>
        </authorList>
    </citation>
    <scope>NUCLEOTIDE SEQUENCE [LARGE SCALE GENOMIC DNA]</scope>
    <source>
        <strain evidence="10">WH 8501</strain>
    </source>
</reference>
<evidence type="ECO:0000256" key="4">
    <source>
        <dbReference type="ARBA" id="ARBA00022840"/>
    </source>
</evidence>
<proteinExistence type="inferred from homology"/>
<feature type="region of interest" description="Disordered" evidence="8">
    <location>
        <begin position="49"/>
        <end position="79"/>
    </location>
</feature>
<dbReference type="GO" id="GO:0140662">
    <property type="term" value="F:ATP-dependent protein folding chaperone"/>
    <property type="evidence" value="ECO:0007669"/>
    <property type="project" value="InterPro"/>
</dbReference>
<dbReference type="InterPro" id="IPR059188">
    <property type="entry name" value="Znf_CLPX-like"/>
</dbReference>
<keyword evidence="2 6" id="KW-0547">Nucleotide-binding</keyword>
<dbReference type="EMBL" id="AADV02000044">
    <property type="protein sequence ID" value="EAM49977.1"/>
    <property type="molecule type" value="Genomic_DNA"/>
</dbReference>
<dbReference type="HAMAP" id="MF_00175">
    <property type="entry name" value="ClpX"/>
    <property type="match status" value="1"/>
</dbReference>
<dbReference type="SUPFAM" id="SSF57716">
    <property type="entry name" value="Glucocorticoid receptor-like (DNA-binding domain)"/>
    <property type="match status" value="1"/>
</dbReference>
<dbReference type="SMART" id="SM00382">
    <property type="entry name" value="AAA"/>
    <property type="match status" value="1"/>
</dbReference>
<dbReference type="PANTHER" id="PTHR48102:SF7">
    <property type="entry name" value="ATP-DEPENDENT CLP PROTEASE ATP-BINDING SUBUNIT CLPX-LIKE, MITOCHONDRIAL"/>
    <property type="match status" value="1"/>
</dbReference>
<dbReference type="InterPro" id="IPR010603">
    <property type="entry name" value="Znf_CppX_C4"/>
</dbReference>
<dbReference type="PANTHER" id="PTHR48102">
    <property type="entry name" value="ATP-DEPENDENT CLP PROTEASE ATP-BINDING SUBUNIT CLPX-LIKE, MITOCHONDRIAL-RELATED"/>
    <property type="match status" value="1"/>
</dbReference>
<dbReference type="SMART" id="SM01086">
    <property type="entry name" value="ClpB_D2-small"/>
    <property type="match status" value="1"/>
</dbReference>
<dbReference type="InterPro" id="IPR050052">
    <property type="entry name" value="ATP-dep_Clp_protease_ClpX"/>
</dbReference>
<dbReference type="NCBIfam" id="NF003745">
    <property type="entry name" value="PRK05342.1"/>
    <property type="match status" value="1"/>
</dbReference>
<dbReference type="InterPro" id="IPR003959">
    <property type="entry name" value="ATPase_AAA_core"/>
</dbReference>
<evidence type="ECO:0000256" key="6">
    <source>
        <dbReference type="HAMAP-Rule" id="MF_00175"/>
    </source>
</evidence>
<dbReference type="GO" id="GO:0051301">
    <property type="term" value="P:cell division"/>
    <property type="evidence" value="ECO:0007669"/>
    <property type="project" value="TreeGrafter"/>
</dbReference>
<comment type="similarity">
    <text evidence="6 7">Belongs to the ClpX chaperone family.</text>
</comment>
<keyword evidence="1 6" id="KW-0479">Metal-binding</keyword>
<dbReference type="GO" id="GO:0051082">
    <property type="term" value="F:unfolded protein binding"/>
    <property type="evidence" value="ECO:0007669"/>
    <property type="project" value="UniProtKB-UniRule"/>
</dbReference>
<dbReference type="InterPro" id="IPR038366">
    <property type="entry name" value="Znf_CppX_C4_sf"/>
</dbReference>
<feature type="domain" description="ClpX-type ZB" evidence="9">
    <location>
        <begin position="1"/>
        <end position="51"/>
    </location>
</feature>
<protein>
    <recommendedName>
        <fullName evidence="6">ATP-dependent Clp protease ATP-binding subunit ClpX</fullName>
    </recommendedName>
</protein>
<dbReference type="InterPro" id="IPR004487">
    <property type="entry name" value="Clp_protease_ATP-bd_su_ClpX"/>
</dbReference>
<dbReference type="Gene3D" id="1.10.8.60">
    <property type="match status" value="1"/>
</dbReference>
<dbReference type="Proteomes" id="UP000003922">
    <property type="component" value="Unassembled WGS sequence"/>
</dbReference>
<gene>
    <name evidence="6" type="primary">clpX</name>
    <name evidence="10" type="ORF">CwatDRAFT_2952</name>
</gene>
<dbReference type="SUPFAM" id="SSF52540">
    <property type="entry name" value="P-loop containing nucleoside triphosphate hydrolases"/>
    <property type="match status" value="1"/>
</dbReference>
<feature type="binding site" evidence="6 7">
    <location>
        <position position="32"/>
    </location>
    <ligand>
        <name>Zn(2+)</name>
        <dbReference type="ChEBI" id="CHEBI:29105"/>
    </ligand>
</feature>
<dbReference type="Pfam" id="PF10431">
    <property type="entry name" value="ClpB_D2-small"/>
    <property type="match status" value="1"/>
</dbReference>
<dbReference type="OrthoDB" id="9804062at2"/>
<comment type="function">
    <text evidence="6">ATP-dependent specificity component of the Clp protease. It directs the protease to specific substrates. Can perform chaperone functions in the absence of ClpP.</text>
</comment>
<evidence type="ECO:0000313" key="10">
    <source>
        <dbReference type="EMBL" id="EAM49977.1"/>
    </source>
</evidence>
<dbReference type="PROSITE" id="PS51902">
    <property type="entry name" value="CLPX_ZB"/>
    <property type="match status" value="1"/>
</dbReference>
<feature type="binding site" evidence="6 7">
    <location>
        <position position="10"/>
    </location>
    <ligand>
        <name>Zn(2+)</name>
        <dbReference type="ChEBI" id="CHEBI:29105"/>
    </ligand>
</feature>
<dbReference type="GO" id="GO:0009376">
    <property type="term" value="C:HslUV protease complex"/>
    <property type="evidence" value="ECO:0007669"/>
    <property type="project" value="TreeGrafter"/>
</dbReference>
<evidence type="ECO:0000256" key="2">
    <source>
        <dbReference type="ARBA" id="ARBA00022741"/>
    </source>
</evidence>
<comment type="caution">
    <text evidence="10">The sequence shown here is derived from an EMBL/GenBank/DDBJ whole genome shotgun (WGS) entry which is preliminary data.</text>
</comment>